<name>A0A1E3HMB2_9TREE</name>
<dbReference type="OrthoDB" id="10338789at2759"/>
<organism evidence="2 3">
    <name type="scientific">Cryptococcus amylolentus CBS 6039</name>
    <dbReference type="NCBI Taxonomy" id="1295533"/>
    <lineage>
        <taxon>Eukaryota</taxon>
        <taxon>Fungi</taxon>
        <taxon>Dikarya</taxon>
        <taxon>Basidiomycota</taxon>
        <taxon>Agaricomycotina</taxon>
        <taxon>Tremellomycetes</taxon>
        <taxon>Tremellales</taxon>
        <taxon>Cryptococcaceae</taxon>
        <taxon>Cryptococcus</taxon>
    </lineage>
</organism>
<feature type="compositionally biased region" description="Low complexity" evidence="1">
    <location>
        <begin position="52"/>
        <end position="61"/>
    </location>
</feature>
<protein>
    <submittedName>
        <fullName evidence="2">Uncharacterized protein</fullName>
    </submittedName>
</protein>
<sequence length="368" mass="41520">MLAALLQFRRTICAYIPGPIAIFLLSHNSSQNIHTTLDFLHTPKLITRTITRTTTKPTSTQPQPPAMSISSNLSSSSISTLSSSSSSSSISLNQNFCWIGPYAPYPASWTEGLPRYSKEMEAFELYKRVMLAEYQARRDKEMKEEELQNRVSYMPNDHMPRVWLHGDVVSMNVGQVNIFIGTGNALKGESPDVIRTKVTSTVRVAHYGEMEAFEKALLLQEYMETQISKLTCELRQEAHAQGRIIFPLQMVSYLRDAATLIYRELEDYGLTYGFNLVISNRKSQFHRAVKQGGCQARADMEGIDTSDVYYVYRHLIRDKEVHVGLAVNAVLLDSPCSPKRRFPTALKRGLAAVCPHRRSTVRPVASTF</sequence>
<gene>
    <name evidence="2" type="ORF">L202_04654</name>
</gene>
<dbReference type="RefSeq" id="XP_018992716.1">
    <property type="nucleotide sequence ID" value="XM_019138773.1"/>
</dbReference>
<evidence type="ECO:0000256" key="1">
    <source>
        <dbReference type="SAM" id="MobiDB-lite"/>
    </source>
</evidence>
<dbReference type="EMBL" id="AWGJ01000007">
    <property type="protein sequence ID" value="ODN77480.1"/>
    <property type="molecule type" value="Genomic_DNA"/>
</dbReference>
<feature type="region of interest" description="Disordered" evidence="1">
    <location>
        <begin position="52"/>
        <end position="72"/>
    </location>
</feature>
<comment type="caution">
    <text evidence="2">The sequence shown here is derived from an EMBL/GenBank/DDBJ whole genome shotgun (WGS) entry which is preliminary data.</text>
</comment>
<reference evidence="2 3" key="1">
    <citation type="submission" date="2016-06" db="EMBL/GenBank/DDBJ databases">
        <title>Evolution of pathogenesis and genome organization in the Tremellales.</title>
        <authorList>
            <person name="Cuomo C."/>
            <person name="Litvintseva A."/>
            <person name="Heitman J."/>
            <person name="Chen Y."/>
            <person name="Sun S."/>
            <person name="Springer D."/>
            <person name="Dromer F."/>
            <person name="Young S."/>
            <person name="Zeng Q."/>
            <person name="Chapman S."/>
            <person name="Gujja S."/>
            <person name="Saif S."/>
            <person name="Birren B."/>
        </authorList>
    </citation>
    <scope>NUCLEOTIDE SEQUENCE [LARGE SCALE GENOMIC DNA]</scope>
    <source>
        <strain evidence="2 3">CBS 6039</strain>
    </source>
</reference>
<dbReference type="Proteomes" id="UP000094065">
    <property type="component" value="Unassembled WGS sequence"/>
</dbReference>
<keyword evidence="3" id="KW-1185">Reference proteome</keyword>
<proteinExistence type="predicted"/>
<evidence type="ECO:0000313" key="2">
    <source>
        <dbReference type="EMBL" id="ODN77480.1"/>
    </source>
</evidence>
<dbReference type="AlphaFoldDB" id="A0A1E3HMB2"/>
<dbReference type="GeneID" id="30155963"/>
<accession>A0A1E3HMB2</accession>
<evidence type="ECO:0000313" key="3">
    <source>
        <dbReference type="Proteomes" id="UP000094065"/>
    </source>
</evidence>